<evidence type="ECO:0000259" key="1">
    <source>
        <dbReference type="PROSITE" id="PS50802"/>
    </source>
</evidence>
<dbReference type="Proteomes" id="UP001431209">
    <property type="component" value="Unassembled WGS sequence"/>
</dbReference>
<protein>
    <recommendedName>
        <fullName evidence="1">OTU domain-containing protein</fullName>
    </recommendedName>
</protein>
<keyword evidence="3" id="KW-1185">Reference proteome</keyword>
<accession>A0AAW2ZRW5</accession>
<dbReference type="InterPro" id="IPR038765">
    <property type="entry name" value="Papain-like_cys_pep_sf"/>
</dbReference>
<dbReference type="Pfam" id="PF02338">
    <property type="entry name" value="OTU"/>
    <property type="match status" value="1"/>
</dbReference>
<dbReference type="EMBL" id="JAOPGA020001807">
    <property type="protein sequence ID" value="KAL0491466.1"/>
    <property type="molecule type" value="Genomic_DNA"/>
</dbReference>
<dbReference type="SUPFAM" id="SSF54001">
    <property type="entry name" value="Cysteine proteinases"/>
    <property type="match status" value="1"/>
</dbReference>
<reference evidence="2 3" key="1">
    <citation type="submission" date="2024-03" db="EMBL/GenBank/DDBJ databases">
        <title>The Acrasis kona genome and developmental transcriptomes reveal deep origins of eukaryotic multicellular pathways.</title>
        <authorList>
            <person name="Sheikh S."/>
            <person name="Fu C.-J."/>
            <person name="Brown M.W."/>
            <person name="Baldauf S.L."/>
        </authorList>
    </citation>
    <scope>NUCLEOTIDE SEQUENCE [LARGE SCALE GENOMIC DNA]</scope>
    <source>
        <strain evidence="2 3">ATCC MYA-3509</strain>
    </source>
</reference>
<gene>
    <name evidence="2" type="ORF">AKO1_003555</name>
</gene>
<dbReference type="CDD" id="cd22744">
    <property type="entry name" value="OTU"/>
    <property type="match status" value="1"/>
</dbReference>
<dbReference type="AlphaFoldDB" id="A0AAW2ZRW5"/>
<organism evidence="2 3">
    <name type="scientific">Acrasis kona</name>
    <dbReference type="NCBI Taxonomy" id="1008807"/>
    <lineage>
        <taxon>Eukaryota</taxon>
        <taxon>Discoba</taxon>
        <taxon>Heterolobosea</taxon>
        <taxon>Tetramitia</taxon>
        <taxon>Eutetramitia</taxon>
        <taxon>Acrasidae</taxon>
        <taxon>Acrasis</taxon>
    </lineage>
</organism>
<dbReference type="PANTHER" id="PTHR12419">
    <property type="entry name" value="OTU DOMAIN CONTAINING PROTEIN"/>
    <property type="match status" value="1"/>
</dbReference>
<dbReference type="GO" id="GO:0004843">
    <property type="term" value="F:cysteine-type deubiquitinase activity"/>
    <property type="evidence" value="ECO:0007669"/>
    <property type="project" value="TreeGrafter"/>
</dbReference>
<feature type="domain" description="OTU" evidence="1">
    <location>
        <begin position="859"/>
        <end position="999"/>
    </location>
</feature>
<sequence>MPLTKLSSQDVENFIDTLEFKIKQVQREAPSTYQTNPTEQAKVLGSFNRPEVKLPFVGGKLALQYSALMNPVKEDLRLWRGELTDLCTTHLYLGVSGAGKTHSIVEYGTQGYILFYTAAERTQDKDLYYCAMRDSIIHFETETHNEEDTKDMKKDKDGRSFIRFCLLVKAVVLLHLLKTYPNMTPDMFFCDQLNGKSNYYVKCLKKVRNEVADFSSEDICEYFGHVTTRIRELDIVKKYKGRVGIAFDECNQMTKTLETHFLSQNDKTHRPLYSAIINETNKLSLYFDYIAVAGTAFSLKKKELTESAIGKDHLTVLLEFPFLHSGDSVSLLKDYLDLSNCGDVLNVDESTELWDINGRARSTTKVVNLIAEHKKDGTKKDILAECLSGACNLQVGDLVDALKDKIAAADDHKKKTMVDMIVKVCVAQEVLNNEIQFTASEPLQSNLDFLELGLCHLQLKGGVNIYSLEETICFKALPIFLKDYNTSTQEQTTLYYALDMMSGARDQAIRGKIFETVLAASLQHGDALCKVIKNCDCYNSKGLMSQEEKENASKSWVSEIKFENHRNLQNGHPDPNKIADKCINFNINNNHGQDIGGKCGKTLVGLAVKLTNQGKTEEETTAKKFDTLKNFSQLMKPYNKNRATSEECGTKAKGEKDLCRRINKFKESIDHEILISVVLPNHHPVEIPELNQKQILVLVNIGTLNQIIQSSPVCSAIESIYDAESCEIVNPLHGCLKSRKKRPMDGEHYTPGKRMRFQLMSISHEARSLGGGVGNEERVITIKNGQNCLALPKRIICPKEFTQLKQLVEKEYEFFDPVISSSDFCLIEDISVIRAEEVILAFRSQNDLRAATTYNRLGLVRSKVPGEGDCLFLCIGEFVKDVDVRKRITDYMKKELDQYMDKKVAEACMEVNNPLLTAMSGTDDEQKNETVREYLDKMSKKNTFGSQAEILAAVKIYQVRIIIYRDGSQNQEYDFGTSGNIIRLHYDSCGMHYDVLKPMELQQKNVGGGGQSGGGQQQLTLKVYVEVDGCDYDVDATSFSELLEMLEEAVGYEVKQVEFSKANGRKAVIKNENSFNSVARNFAERIQVVAVKK</sequence>
<evidence type="ECO:0000313" key="2">
    <source>
        <dbReference type="EMBL" id="KAL0491466.1"/>
    </source>
</evidence>
<evidence type="ECO:0000313" key="3">
    <source>
        <dbReference type="Proteomes" id="UP001431209"/>
    </source>
</evidence>
<dbReference type="InterPro" id="IPR050704">
    <property type="entry name" value="Peptidase_C85-like"/>
</dbReference>
<dbReference type="PROSITE" id="PS50802">
    <property type="entry name" value="OTU"/>
    <property type="match status" value="1"/>
</dbReference>
<dbReference type="Gene3D" id="3.90.70.80">
    <property type="match status" value="1"/>
</dbReference>
<dbReference type="GO" id="GO:0016579">
    <property type="term" value="P:protein deubiquitination"/>
    <property type="evidence" value="ECO:0007669"/>
    <property type="project" value="TreeGrafter"/>
</dbReference>
<comment type="caution">
    <text evidence="2">The sequence shown here is derived from an EMBL/GenBank/DDBJ whole genome shotgun (WGS) entry which is preliminary data.</text>
</comment>
<name>A0AAW2ZRW5_9EUKA</name>
<proteinExistence type="predicted"/>
<dbReference type="InterPro" id="IPR003323">
    <property type="entry name" value="OTU_dom"/>
</dbReference>